<reference evidence="3" key="2">
    <citation type="journal article" date="2023" name="Antibiotics">
        <title>Prevalence and Molecular Characterization of Methicillin-Resistant Staphylococci (MRS) and Mammaliicocci (MRM) in Dromedary Camels from Algeria: First Detection of SCCmec-mecC Hybrid in Methicillin-Resistant Mammaliicoccus lentus.</title>
        <authorList>
            <person name="Belhout C."/>
            <person name="Boyen F."/>
            <person name="Vereecke N."/>
            <person name="Theuns S."/>
            <person name="Taibi N."/>
            <person name="Stegger M."/>
            <person name="de la Fe-Rodriguez P.Y."/>
            <person name="Bouayad L."/>
            <person name="Elgroud R."/>
            <person name="Butaye P."/>
        </authorList>
    </citation>
    <scope>NUCLEOTIDE SEQUENCE</scope>
    <source>
        <strain evidence="3">7048</strain>
    </source>
</reference>
<accession>A0AAX3W4M4</accession>
<proteinExistence type="predicted"/>
<dbReference type="EMBL" id="JAHLZN010000044">
    <property type="protein sequence ID" value="MBU6114977.1"/>
    <property type="molecule type" value="Genomic_DNA"/>
</dbReference>
<sequence>MSFLTHEYMEHDNVSLEFASENETFLTNHNEKKIFESASLIKIPIMIYIFSKLNKEERQENLKIEHKVSGSGVLQTLDIPYLSVNDLVQLMIVVSDNTATNILINYFGQQHINLFIQQTLNCKNTELNRLMMDADAIDQGKQNYTTSEDMINMLRYITQHANGDDMLEIMRHQHLNDKVSIFKSFYEDQLIYYSKTGEYDHVANDVGIIQFKEKCYYYSFLSNTENPEKAIKFSHDFGSYMIQSILKC</sequence>
<evidence type="ECO:0000313" key="2">
    <source>
        <dbReference type="EMBL" id="MBU6114977.1"/>
    </source>
</evidence>
<dbReference type="EMBL" id="CP118848">
    <property type="protein sequence ID" value="WHI60223.1"/>
    <property type="molecule type" value="Genomic_DNA"/>
</dbReference>
<dbReference type="PANTHER" id="PTHR35333">
    <property type="entry name" value="BETA-LACTAMASE"/>
    <property type="match status" value="1"/>
</dbReference>
<dbReference type="RefSeq" id="WP_216683973.1">
    <property type="nucleotide sequence ID" value="NZ_CP118848.1"/>
</dbReference>
<dbReference type="InterPro" id="IPR045155">
    <property type="entry name" value="Beta-lactam_cat"/>
</dbReference>
<keyword evidence="3" id="KW-0378">Hydrolase</keyword>
<reference evidence="2 4" key="1">
    <citation type="submission" date="2021-06" db="EMBL/GenBank/DDBJ databases">
        <title>Staphylococcus lentus K169 genome sequencing.</title>
        <authorList>
            <person name="Sundareshan S."/>
            <person name="Akhila D.S."/>
            <person name="Prachi D."/>
            <person name="Sivakumar R."/>
            <person name="Rajendhran J."/>
            <person name="Isloor S."/>
            <person name="Hegde N.R."/>
        </authorList>
    </citation>
    <scope>NUCLEOTIDE SEQUENCE [LARGE SCALE GENOMIC DNA]</scope>
    <source>
        <strain evidence="2 4">K169</strain>
    </source>
</reference>
<evidence type="ECO:0000259" key="1">
    <source>
        <dbReference type="Pfam" id="PF13354"/>
    </source>
</evidence>
<evidence type="ECO:0000313" key="4">
    <source>
        <dbReference type="Proteomes" id="UP000770161"/>
    </source>
</evidence>
<name>A0AAX3W4M4_MAMLE</name>
<organism evidence="3 5">
    <name type="scientific">Mammaliicoccus lentus</name>
    <name type="common">Staphylococcus lentus</name>
    <dbReference type="NCBI Taxonomy" id="42858"/>
    <lineage>
        <taxon>Bacteria</taxon>
        <taxon>Bacillati</taxon>
        <taxon>Bacillota</taxon>
        <taxon>Bacilli</taxon>
        <taxon>Bacillales</taxon>
        <taxon>Staphylococcaceae</taxon>
        <taxon>Mammaliicoccus</taxon>
    </lineage>
</organism>
<dbReference type="InterPro" id="IPR000871">
    <property type="entry name" value="Beta-lactam_class-A"/>
</dbReference>
<dbReference type="GO" id="GO:0046677">
    <property type="term" value="P:response to antibiotic"/>
    <property type="evidence" value="ECO:0007669"/>
    <property type="project" value="InterPro"/>
</dbReference>
<dbReference type="GO" id="GO:0030655">
    <property type="term" value="P:beta-lactam antibiotic catabolic process"/>
    <property type="evidence" value="ECO:0007669"/>
    <property type="project" value="InterPro"/>
</dbReference>
<keyword evidence="4" id="KW-1185">Reference proteome</keyword>
<evidence type="ECO:0000313" key="5">
    <source>
        <dbReference type="Proteomes" id="UP001223261"/>
    </source>
</evidence>
<dbReference type="Pfam" id="PF13354">
    <property type="entry name" value="Beta-lactamase2"/>
    <property type="match status" value="1"/>
</dbReference>
<feature type="domain" description="Beta-lactamase class A catalytic" evidence="1">
    <location>
        <begin position="27"/>
        <end position="218"/>
    </location>
</feature>
<gene>
    <name evidence="2" type="ORF">KQ656_13530</name>
    <name evidence="3" type="ORF">PYH69_00835</name>
</gene>
<dbReference type="Proteomes" id="UP001223261">
    <property type="component" value="Chromosome"/>
</dbReference>
<dbReference type="AlphaFoldDB" id="A0AAX3W4M4"/>
<dbReference type="GO" id="GO:0008800">
    <property type="term" value="F:beta-lactamase activity"/>
    <property type="evidence" value="ECO:0007669"/>
    <property type="project" value="InterPro"/>
</dbReference>
<dbReference type="Proteomes" id="UP000770161">
    <property type="component" value="Unassembled WGS sequence"/>
</dbReference>
<dbReference type="PANTHER" id="PTHR35333:SF3">
    <property type="entry name" value="BETA-LACTAMASE-TYPE TRANSPEPTIDASE FOLD CONTAINING PROTEIN"/>
    <property type="match status" value="1"/>
</dbReference>
<protein>
    <submittedName>
        <fullName evidence="3">Class A beta-lactamase-related serine hydrolase</fullName>
    </submittedName>
</protein>
<evidence type="ECO:0000313" key="3">
    <source>
        <dbReference type="EMBL" id="WHI60223.1"/>
    </source>
</evidence>